<organism evidence="3 4">
    <name type="scientific">Durusdinium trenchii</name>
    <dbReference type="NCBI Taxonomy" id="1381693"/>
    <lineage>
        <taxon>Eukaryota</taxon>
        <taxon>Sar</taxon>
        <taxon>Alveolata</taxon>
        <taxon>Dinophyceae</taxon>
        <taxon>Suessiales</taxon>
        <taxon>Symbiodiniaceae</taxon>
        <taxon>Durusdinium</taxon>
    </lineage>
</organism>
<protein>
    <recommendedName>
        <fullName evidence="5">FAD-binding FR-type domain-containing protein</fullName>
    </recommendedName>
</protein>
<evidence type="ECO:0008006" key="5">
    <source>
        <dbReference type="Google" id="ProtNLM"/>
    </source>
</evidence>
<sequence length="435" mass="49853">MLMFINFSEWMEQFILIIRGIWPELYEVDVEIAVLLAVINTSVPLLYIVVQTPNWSCRKSLIVMAFVHGMAHVLWIGKDGLQKYSKRVWQNDFLPQLPFWTGVFMLLAVLLTLPAYFICKDKRYGTFRFLKRSSSVVFIFLGLFHGDGGALRSPTMWSFLLLVIVYFALDQGLQRAQFHEEHCHFEHFQQEGDTRDSVSVLCLELGSSQGQDQSGHVRLQVRGVPSWQPFTLAQRQDGRGELHIKLAPKVQEDQIAAQYANWSSLTKSKVFEALHYHERFRICWTGPFGGVLSNRDLYQDTAVIFVCWGTGFTAVTQGMHSLAQLNRSNAYVFWRGDGSIYETYFQSKVRPICQEYAARNMLQEWRGSETNDRMWDRHQLNSEFLNILQQHQDVLVTVGMCGPSAACKSVTTAIEDHCTEGGNGDKVKIYTEAFG</sequence>
<dbReference type="PANTHER" id="PTHR11972:SF153">
    <property type="entry name" value="SUPEROXIDE-GENERATING NADPH OXIDASE HEAVY CHAIN SUBUNIT A"/>
    <property type="match status" value="1"/>
</dbReference>
<reference evidence="3 4" key="1">
    <citation type="submission" date="2024-02" db="EMBL/GenBank/DDBJ databases">
        <authorList>
            <person name="Chen Y."/>
            <person name="Shah S."/>
            <person name="Dougan E. K."/>
            <person name="Thang M."/>
            <person name="Chan C."/>
        </authorList>
    </citation>
    <scope>NUCLEOTIDE SEQUENCE [LARGE SCALE GENOMIC DNA]</scope>
</reference>
<evidence type="ECO:0000256" key="1">
    <source>
        <dbReference type="ARBA" id="ARBA00023002"/>
    </source>
</evidence>
<keyword evidence="2" id="KW-0472">Membrane</keyword>
<keyword evidence="1" id="KW-0560">Oxidoreductase</keyword>
<keyword evidence="2" id="KW-1133">Transmembrane helix</keyword>
<dbReference type="InterPro" id="IPR039261">
    <property type="entry name" value="FNR_nucleotide-bd"/>
</dbReference>
<dbReference type="EMBL" id="CAXAMM010035803">
    <property type="protein sequence ID" value="CAK9074905.1"/>
    <property type="molecule type" value="Genomic_DNA"/>
</dbReference>
<feature type="transmembrane region" description="Helical" evidence="2">
    <location>
        <begin position="32"/>
        <end position="49"/>
    </location>
</feature>
<evidence type="ECO:0000313" key="4">
    <source>
        <dbReference type="Proteomes" id="UP001642464"/>
    </source>
</evidence>
<keyword evidence="4" id="KW-1185">Reference proteome</keyword>
<dbReference type="InterPro" id="IPR050369">
    <property type="entry name" value="RBOH/FRE"/>
</dbReference>
<proteinExistence type="predicted"/>
<gene>
    <name evidence="3" type="ORF">SCF082_LOCUS36404</name>
</gene>
<evidence type="ECO:0000313" key="3">
    <source>
        <dbReference type="EMBL" id="CAK9074905.1"/>
    </source>
</evidence>
<dbReference type="Proteomes" id="UP001642464">
    <property type="component" value="Unassembled WGS sequence"/>
</dbReference>
<feature type="transmembrane region" description="Helical" evidence="2">
    <location>
        <begin position="129"/>
        <end position="145"/>
    </location>
</feature>
<keyword evidence="2" id="KW-0812">Transmembrane</keyword>
<feature type="transmembrane region" description="Helical" evidence="2">
    <location>
        <begin position="97"/>
        <end position="117"/>
    </location>
</feature>
<dbReference type="SUPFAM" id="SSF52343">
    <property type="entry name" value="Ferredoxin reductase-like, C-terminal NADP-linked domain"/>
    <property type="match status" value="1"/>
</dbReference>
<evidence type="ECO:0000256" key="2">
    <source>
        <dbReference type="SAM" id="Phobius"/>
    </source>
</evidence>
<feature type="transmembrane region" description="Helical" evidence="2">
    <location>
        <begin position="61"/>
        <end position="77"/>
    </location>
</feature>
<dbReference type="Gene3D" id="3.40.50.80">
    <property type="entry name" value="Nucleotide-binding domain of ferredoxin-NADP reductase (FNR) module"/>
    <property type="match status" value="1"/>
</dbReference>
<accession>A0ABP0PFU6</accession>
<name>A0ABP0PFU6_9DINO</name>
<comment type="caution">
    <text evidence="3">The sequence shown here is derived from an EMBL/GenBank/DDBJ whole genome shotgun (WGS) entry which is preliminary data.</text>
</comment>
<dbReference type="PANTHER" id="PTHR11972">
    <property type="entry name" value="NADPH OXIDASE"/>
    <property type="match status" value="1"/>
</dbReference>